<dbReference type="Pfam" id="PF05623">
    <property type="entry name" value="DUF789"/>
    <property type="match status" value="1"/>
</dbReference>
<evidence type="ECO:0000313" key="2">
    <source>
        <dbReference type="Proteomes" id="UP000015453"/>
    </source>
</evidence>
<name>S8EAS3_9LAMI</name>
<dbReference type="Proteomes" id="UP000015453">
    <property type="component" value="Unassembled WGS sequence"/>
</dbReference>
<dbReference type="InterPro" id="IPR008507">
    <property type="entry name" value="DUF789"/>
</dbReference>
<dbReference type="AlphaFoldDB" id="S8EAS3"/>
<evidence type="ECO:0000313" key="1">
    <source>
        <dbReference type="EMBL" id="EPS69647.1"/>
    </source>
</evidence>
<sequence length="138" mass="15558">QVSDLAQRFPELTTLKSCDLVSPSWISVSWYPIYRIPTGPTLRDLDACFLTFHSLHTPTTGIETTDHPPKVTYPTESSGIPHISLPVFGLASYKYKPSLWTPTAGRQKDLANSLLQAADNWLSSLKVYHPDFSFFCRR</sequence>
<dbReference type="EMBL" id="AUSU01002029">
    <property type="protein sequence ID" value="EPS69647.1"/>
    <property type="molecule type" value="Genomic_DNA"/>
</dbReference>
<comment type="caution">
    <text evidence="1">The sequence shown here is derived from an EMBL/GenBank/DDBJ whole genome shotgun (WGS) entry which is preliminary data.</text>
</comment>
<accession>S8EAS3</accession>
<protein>
    <submittedName>
        <fullName evidence="1">Uncharacterized protein</fullName>
    </submittedName>
</protein>
<dbReference type="PANTHER" id="PTHR31343:SF42">
    <property type="entry name" value="T15D22.8"/>
    <property type="match status" value="1"/>
</dbReference>
<dbReference type="OrthoDB" id="784906at2759"/>
<proteinExistence type="predicted"/>
<feature type="non-terminal residue" evidence="1">
    <location>
        <position position="1"/>
    </location>
</feature>
<organism evidence="1 2">
    <name type="scientific">Genlisea aurea</name>
    <dbReference type="NCBI Taxonomy" id="192259"/>
    <lineage>
        <taxon>Eukaryota</taxon>
        <taxon>Viridiplantae</taxon>
        <taxon>Streptophyta</taxon>
        <taxon>Embryophyta</taxon>
        <taxon>Tracheophyta</taxon>
        <taxon>Spermatophyta</taxon>
        <taxon>Magnoliopsida</taxon>
        <taxon>eudicotyledons</taxon>
        <taxon>Gunneridae</taxon>
        <taxon>Pentapetalae</taxon>
        <taxon>asterids</taxon>
        <taxon>lamiids</taxon>
        <taxon>Lamiales</taxon>
        <taxon>Lentibulariaceae</taxon>
        <taxon>Genlisea</taxon>
    </lineage>
</organism>
<keyword evidence="2" id="KW-1185">Reference proteome</keyword>
<reference evidence="1 2" key="1">
    <citation type="journal article" date="2013" name="BMC Genomics">
        <title>The miniature genome of a carnivorous plant Genlisea aurea contains a low number of genes and short non-coding sequences.</title>
        <authorList>
            <person name="Leushkin E.V."/>
            <person name="Sutormin R.A."/>
            <person name="Nabieva E.R."/>
            <person name="Penin A.A."/>
            <person name="Kondrashov A.S."/>
            <person name="Logacheva M.D."/>
        </authorList>
    </citation>
    <scope>NUCLEOTIDE SEQUENCE [LARGE SCALE GENOMIC DNA]</scope>
</reference>
<gene>
    <name evidence="1" type="ORF">M569_05121</name>
</gene>
<dbReference type="PANTHER" id="PTHR31343">
    <property type="entry name" value="T15D22.8"/>
    <property type="match status" value="1"/>
</dbReference>